<dbReference type="InParanoid" id="Q0V6B6"/>
<organism evidence="1 2">
    <name type="scientific">Phaeosphaeria nodorum (strain SN15 / ATCC MYA-4574 / FGSC 10173)</name>
    <name type="common">Glume blotch fungus</name>
    <name type="synonym">Parastagonospora nodorum</name>
    <dbReference type="NCBI Taxonomy" id="321614"/>
    <lineage>
        <taxon>Eukaryota</taxon>
        <taxon>Fungi</taxon>
        <taxon>Dikarya</taxon>
        <taxon>Ascomycota</taxon>
        <taxon>Pezizomycotina</taxon>
        <taxon>Dothideomycetes</taxon>
        <taxon>Pleosporomycetidae</taxon>
        <taxon>Pleosporales</taxon>
        <taxon>Pleosporineae</taxon>
        <taxon>Phaeosphaeriaceae</taxon>
        <taxon>Parastagonospora</taxon>
    </lineage>
</organism>
<dbReference type="GeneID" id="5968042"/>
<dbReference type="KEGG" id="pno:SNOG_00448"/>
<evidence type="ECO:0000313" key="1">
    <source>
        <dbReference type="EMBL" id="EAT91943.1"/>
    </source>
</evidence>
<sequence>MATWLLLTPARPSTTSVSFTKTTTVVRPVGHAAFTRIHTIIQSSGLEYVNRHGEVKDGEASPQMSDKANDVSLIEPTVDISRRYGLQSSAREDQGYLLSIFLEICWIDQLVKEGSNCME</sequence>
<proteinExistence type="predicted"/>
<name>Q0V6B6_PHANO</name>
<evidence type="ECO:0000313" key="2">
    <source>
        <dbReference type="Proteomes" id="UP000001055"/>
    </source>
</evidence>
<reference evidence="2" key="1">
    <citation type="journal article" date="2007" name="Plant Cell">
        <title>Dothideomycete-plant interactions illuminated by genome sequencing and EST analysis of the wheat pathogen Stagonospora nodorum.</title>
        <authorList>
            <person name="Hane J.K."/>
            <person name="Lowe R.G."/>
            <person name="Solomon P.S."/>
            <person name="Tan K.C."/>
            <person name="Schoch C.L."/>
            <person name="Spatafora J.W."/>
            <person name="Crous P.W."/>
            <person name="Kodira C."/>
            <person name="Birren B.W."/>
            <person name="Galagan J.E."/>
            <person name="Torriani S.F."/>
            <person name="McDonald B.A."/>
            <person name="Oliver R.P."/>
        </authorList>
    </citation>
    <scope>NUCLEOTIDE SEQUENCE [LARGE SCALE GENOMIC DNA]</scope>
    <source>
        <strain evidence="2">SN15 / ATCC MYA-4574 / FGSC 10173</strain>
    </source>
</reference>
<gene>
    <name evidence="1" type="ORF">SNOG_00448</name>
</gene>
<dbReference type="AlphaFoldDB" id="Q0V6B6"/>
<dbReference type="Proteomes" id="UP000001055">
    <property type="component" value="Unassembled WGS sequence"/>
</dbReference>
<protein>
    <submittedName>
        <fullName evidence="1">Uncharacterized protein</fullName>
    </submittedName>
</protein>
<accession>Q0V6B6</accession>
<dbReference type="EMBL" id="CH445325">
    <property type="protein sequence ID" value="EAT91943.1"/>
    <property type="molecule type" value="Genomic_DNA"/>
</dbReference>
<dbReference type="HOGENOM" id="CLU_2062318_0_0_1"/>
<dbReference type="RefSeq" id="XP_001791134.1">
    <property type="nucleotide sequence ID" value="XM_001791082.1"/>
</dbReference>